<name>A0A6J6MXL3_9ZZZZ</name>
<sequence length="308" mass="35434">MSSEKTERLINLTLGLLASKRYLTKNEIFRTIAGYSGTPESMERMFERDKDELRSAGIIIEVGGIDPLFEDEQGYLIRSSQIQIQPNDFSKAELILMVLAANYWSQSNLDDSAKNALLKIASIDSGVTEQIDSNNGQLLVQNFNHESSQIRSLISAINSRRYIKFTYKSLDRLVAPIKLENIQGFWYLSGMEDRWMKRFKVIRFESSVIILTNTEPFDKDQMMKDSTFADNSEMSLQKLQAFIRIGKCNNLRKNGLVKPHDGEWESLELDFTDQEQMIRDLLWNGDDVQVIAPTTLKSELLDRLQRLI</sequence>
<proteinExistence type="predicted"/>
<dbReference type="PANTHER" id="PTHR34580:SF3">
    <property type="entry name" value="PROTEIN PAFB"/>
    <property type="match status" value="1"/>
</dbReference>
<organism evidence="3">
    <name type="scientific">freshwater metagenome</name>
    <dbReference type="NCBI Taxonomy" id="449393"/>
    <lineage>
        <taxon>unclassified sequences</taxon>
        <taxon>metagenomes</taxon>
        <taxon>ecological metagenomes</taxon>
    </lineage>
</organism>
<dbReference type="Pfam" id="PF13280">
    <property type="entry name" value="WYL"/>
    <property type="match status" value="1"/>
</dbReference>
<reference evidence="3" key="1">
    <citation type="submission" date="2020-05" db="EMBL/GenBank/DDBJ databases">
        <authorList>
            <person name="Chiriac C."/>
            <person name="Salcher M."/>
            <person name="Ghai R."/>
            <person name="Kavagutti S V."/>
        </authorList>
    </citation>
    <scope>NUCLEOTIDE SEQUENCE</scope>
</reference>
<protein>
    <submittedName>
        <fullName evidence="3">Unannotated protein</fullName>
    </submittedName>
</protein>
<dbReference type="EMBL" id="CAEZXI010000004">
    <property type="protein sequence ID" value="CAB4677003.1"/>
    <property type="molecule type" value="Genomic_DNA"/>
</dbReference>
<dbReference type="InterPro" id="IPR026881">
    <property type="entry name" value="WYL_dom"/>
</dbReference>
<feature type="domain" description="WCX" evidence="2">
    <location>
        <begin position="257"/>
        <end position="307"/>
    </location>
</feature>
<dbReference type="PROSITE" id="PS52050">
    <property type="entry name" value="WYL"/>
    <property type="match status" value="1"/>
</dbReference>
<dbReference type="PANTHER" id="PTHR34580">
    <property type="match status" value="1"/>
</dbReference>
<dbReference type="Pfam" id="PF25583">
    <property type="entry name" value="WCX"/>
    <property type="match status" value="1"/>
</dbReference>
<dbReference type="InterPro" id="IPR057727">
    <property type="entry name" value="WCX_dom"/>
</dbReference>
<gene>
    <name evidence="3" type="ORF">UFOPK2362_00094</name>
</gene>
<feature type="domain" description="WYL" evidence="1">
    <location>
        <begin position="151"/>
        <end position="206"/>
    </location>
</feature>
<evidence type="ECO:0000259" key="2">
    <source>
        <dbReference type="Pfam" id="PF25583"/>
    </source>
</evidence>
<dbReference type="InterPro" id="IPR051534">
    <property type="entry name" value="CBASS_pafABC_assoc_protein"/>
</dbReference>
<accession>A0A6J6MXL3</accession>
<evidence type="ECO:0000259" key="1">
    <source>
        <dbReference type="Pfam" id="PF13280"/>
    </source>
</evidence>
<dbReference type="AlphaFoldDB" id="A0A6J6MXL3"/>
<evidence type="ECO:0000313" key="3">
    <source>
        <dbReference type="EMBL" id="CAB4677003.1"/>
    </source>
</evidence>